<dbReference type="PROSITE" id="PS50931">
    <property type="entry name" value="HTH_LYSR"/>
    <property type="match status" value="1"/>
</dbReference>
<keyword evidence="3" id="KW-0238">DNA-binding</keyword>
<dbReference type="RefSeq" id="WP_103661255.1">
    <property type="nucleotide sequence ID" value="NZ_ML136876.1"/>
</dbReference>
<dbReference type="InterPro" id="IPR000847">
    <property type="entry name" value="LysR_HTH_N"/>
</dbReference>
<dbReference type="SUPFAM" id="SSF46785">
    <property type="entry name" value="Winged helix' DNA-binding domain"/>
    <property type="match status" value="1"/>
</dbReference>
<gene>
    <name evidence="6" type="ORF">EJK17_03655</name>
</gene>
<keyword evidence="2" id="KW-0805">Transcription regulation</keyword>
<dbReference type="GO" id="GO:0003700">
    <property type="term" value="F:DNA-binding transcription factor activity"/>
    <property type="evidence" value="ECO:0007669"/>
    <property type="project" value="InterPro"/>
</dbReference>
<evidence type="ECO:0000259" key="5">
    <source>
        <dbReference type="PROSITE" id="PS50931"/>
    </source>
</evidence>
<dbReference type="PANTHER" id="PTHR30346:SF28">
    <property type="entry name" value="HTH-TYPE TRANSCRIPTIONAL REGULATOR CYNR"/>
    <property type="match status" value="1"/>
</dbReference>
<name>A0A437SW80_9LACO</name>
<evidence type="ECO:0000256" key="4">
    <source>
        <dbReference type="ARBA" id="ARBA00023163"/>
    </source>
</evidence>
<dbReference type="InterPro" id="IPR036388">
    <property type="entry name" value="WH-like_DNA-bd_sf"/>
</dbReference>
<keyword evidence="4" id="KW-0804">Transcription</keyword>
<feature type="domain" description="HTH lysR-type" evidence="5">
    <location>
        <begin position="1"/>
        <end position="58"/>
    </location>
</feature>
<evidence type="ECO:0000256" key="2">
    <source>
        <dbReference type="ARBA" id="ARBA00023015"/>
    </source>
</evidence>
<dbReference type="Gene3D" id="3.40.190.290">
    <property type="match status" value="1"/>
</dbReference>
<dbReference type="Gene3D" id="1.10.10.10">
    <property type="entry name" value="Winged helix-like DNA-binding domain superfamily/Winged helix DNA-binding domain"/>
    <property type="match status" value="1"/>
</dbReference>
<protein>
    <submittedName>
        <fullName evidence="6">LysR family transcriptional regulator</fullName>
    </submittedName>
</protein>
<evidence type="ECO:0000313" key="6">
    <source>
        <dbReference type="EMBL" id="RVU71110.1"/>
    </source>
</evidence>
<sequence length="294" mass="33532">MNNQDLMYFCKLVESGSYTKTAKYFKVTQPTISAAIKRLATHFKDPLVSQVNRKSKLTTTAAGALLYQKATHLLQEIHSIDHDILHASERKIRISFSGVAGSIYIPEIIAQFYRAGIMSMLDTHLERSADIFNSLTNGDIDVAIYSWMVPINDPSYYIRTLNKTELVIITGLDDPWATKNEVRVSELRNRNFIARSTGYLTRECLDQEANLGNFTPNIIFTARTMQLMIDLVRKNVGIALAMEDTLTDLTDLHVIHLIPEQRLWAYSQIAMRKSFVPNEYQQKGIDILRNFHAI</sequence>
<dbReference type="Pfam" id="PF03466">
    <property type="entry name" value="LysR_substrate"/>
    <property type="match status" value="1"/>
</dbReference>
<proteinExistence type="inferred from homology"/>
<keyword evidence="7" id="KW-1185">Reference proteome</keyword>
<organism evidence="6 7">
    <name type="scientific">Lactobacillus xujianguonis</name>
    <dbReference type="NCBI Taxonomy" id="2495899"/>
    <lineage>
        <taxon>Bacteria</taxon>
        <taxon>Bacillati</taxon>
        <taxon>Bacillota</taxon>
        <taxon>Bacilli</taxon>
        <taxon>Lactobacillales</taxon>
        <taxon>Lactobacillaceae</taxon>
        <taxon>Lactobacillus</taxon>
    </lineage>
</organism>
<dbReference type="Proteomes" id="UP000288291">
    <property type="component" value="Unassembled WGS sequence"/>
</dbReference>
<evidence type="ECO:0000313" key="7">
    <source>
        <dbReference type="Proteomes" id="UP000288291"/>
    </source>
</evidence>
<accession>A0A437SW80</accession>
<dbReference type="InterPro" id="IPR036390">
    <property type="entry name" value="WH_DNA-bd_sf"/>
</dbReference>
<reference evidence="6 7" key="1">
    <citation type="submission" date="2018-12" db="EMBL/GenBank/DDBJ databases">
        <authorList>
            <person name="Meng J."/>
        </authorList>
    </citation>
    <scope>NUCLEOTIDE SEQUENCE [LARGE SCALE GENOMIC DNA]</scope>
    <source>
        <strain evidence="6 7">HT111-2</strain>
    </source>
</reference>
<dbReference type="Pfam" id="PF00126">
    <property type="entry name" value="HTH_1"/>
    <property type="match status" value="1"/>
</dbReference>
<dbReference type="GO" id="GO:0003677">
    <property type="term" value="F:DNA binding"/>
    <property type="evidence" value="ECO:0007669"/>
    <property type="project" value="UniProtKB-KW"/>
</dbReference>
<evidence type="ECO:0000256" key="1">
    <source>
        <dbReference type="ARBA" id="ARBA00009437"/>
    </source>
</evidence>
<dbReference type="EMBL" id="RXIA01000007">
    <property type="protein sequence ID" value="RVU71110.1"/>
    <property type="molecule type" value="Genomic_DNA"/>
</dbReference>
<comment type="similarity">
    <text evidence="1">Belongs to the LysR transcriptional regulatory family.</text>
</comment>
<dbReference type="SUPFAM" id="SSF53850">
    <property type="entry name" value="Periplasmic binding protein-like II"/>
    <property type="match status" value="1"/>
</dbReference>
<dbReference type="GO" id="GO:0032993">
    <property type="term" value="C:protein-DNA complex"/>
    <property type="evidence" value="ECO:0007669"/>
    <property type="project" value="TreeGrafter"/>
</dbReference>
<dbReference type="AlphaFoldDB" id="A0A437SW80"/>
<comment type="caution">
    <text evidence="6">The sequence shown here is derived from an EMBL/GenBank/DDBJ whole genome shotgun (WGS) entry which is preliminary data.</text>
</comment>
<dbReference type="PANTHER" id="PTHR30346">
    <property type="entry name" value="TRANSCRIPTIONAL DUAL REGULATOR HCAR-RELATED"/>
    <property type="match status" value="1"/>
</dbReference>
<dbReference type="CDD" id="cd05466">
    <property type="entry name" value="PBP2_LTTR_substrate"/>
    <property type="match status" value="1"/>
</dbReference>
<dbReference type="InterPro" id="IPR005119">
    <property type="entry name" value="LysR_subst-bd"/>
</dbReference>
<evidence type="ECO:0000256" key="3">
    <source>
        <dbReference type="ARBA" id="ARBA00023125"/>
    </source>
</evidence>